<sequence length="70" mass="8052">MSPRFIFILAIAFSAYVLGAKAGRPRYEQIRKSVTSFWDDPQVKAARKTVGKKAKRSEKALVKKIKQRKR</sequence>
<comment type="caution">
    <text evidence="2">The sequence shown here is derived from an EMBL/GenBank/DDBJ whole genome shotgun (WGS) entry which is preliminary data.</text>
</comment>
<dbReference type="EMBL" id="QEFB01000013">
    <property type="protein sequence ID" value="PWC06349.1"/>
    <property type="molecule type" value="Genomic_DNA"/>
</dbReference>
<protein>
    <recommendedName>
        <fullName evidence="4">YtxH domain-containing protein</fullName>
    </recommendedName>
</protein>
<dbReference type="KEGG" id="myl:C3E77_13760"/>
<dbReference type="AlphaFoldDB" id="A0A2U1TBT4"/>
<dbReference type="OrthoDB" id="5125216at2"/>
<dbReference type="RefSeq" id="WP_108392374.1">
    <property type="nucleotide sequence ID" value="NZ_CP026949.1"/>
</dbReference>
<organism evidence="2 3">
    <name type="scientific">Mycetocola zhujimingii</name>
    <dbReference type="NCBI Taxonomy" id="2079792"/>
    <lineage>
        <taxon>Bacteria</taxon>
        <taxon>Bacillati</taxon>
        <taxon>Actinomycetota</taxon>
        <taxon>Actinomycetes</taxon>
        <taxon>Micrococcales</taxon>
        <taxon>Microbacteriaceae</taxon>
        <taxon>Mycetocola</taxon>
    </lineage>
</organism>
<evidence type="ECO:0000313" key="3">
    <source>
        <dbReference type="Proteomes" id="UP000244962"/>
    </source>
</evidence>
<evidence type="ECO:0000313" key="2">
    <source>
        <dbReference type="EMBL" id="PWC06349.1"/>
    </source>
</evidence>
<feature type="region of interest" description="Disordered" evidence="1">
    <location>
        <begin position="48"/>
        <end position="70"/>
    </location>
</feature>
<proteinExistence type="predicted"/>
<evidence type="ECO:0008006" key="4">
    <source>
        <dbReference type="Google" id="ProtNLM"/>
    </source>
</evidence>
<evidence type="ECO:0000256" key="1">
    <source>
        <dbReference type="SAM" id="MobiDB-lite"/>
    </source>
</evidence>
<name>A0A2U1TBT4_9MICO</name>
<gene>
    <name evidence="2" type="ORF">DF223_12145</name>
</gene>
<keyword evidence="3" id="KW-1185">Reference proteome</keyword>
<reference evidence="3" key="1">
    <citation type="submission" date="2018-04" db="EMBL/GenBank/DDBJ databases">
        <authorList>
            <person name="Liu S."/>
            <person name="Wang Z."/>
            <person name="Li J."/>
        </authorList>
    </citation>
    <scope>NUCLEOTIDE SEQUENCE [LARGE SCALE GENOMIC DNA]</scope>
    <source>
        <strain evidence="3">622</strain>
    </source>
</reference>
<dbReference type="Proteomes" id="UP000244962">
    <property type="component" value="Unassembled WGS sequence"/>
</dbReference>
<accession>A0A2U1TBT4</accession>